<dbReference type="Gene3D" id="1.20.1110.10">
    <property type="entry name" value="Calcium-transporting ATPase, transmembrane domain"/>
    <property type="match status" value="1"/>
</dbReference>
<dbReference type="AlphaFoldDB" id="A0A2N7PMC4"/>
<dbReference type="Gene3D" id="2.70.150.10">
    <property type="entry name" value="Calcium-transporting ATPase, cytoplasmic transduction domain A"/>
    <property type="match status" value="1"/>
</dbReference>
<evidence type="ECO:0000313" key="1">
    <source>
        <dbReference type="EMBL" id="PMP66076.1"/>
    </source>
</evidence>
<dbReference type="Proteomes" id="UP000235460">
    <property type="component" value="Unassembled WGS sequence"/>
</dbReference>
<dbReference type="Proteomes" id="UP000235619">
    <property type="component" value="Unassembled WGS sequence"/>
</dbReference>
<sequence>MYLFLKGKIWFSKGLLLPMEGVKGVVVATGMNTELGKIAKMVQEEETKTPLQKKACRFWEKLWYSNYYYLCGYFVFGYYHPCFWCKKNGKFKCHCKKSFSGRNSWICNLHLYR</sequence>
<organism evidence="1 3">
    <name type="scientific">Thermodesulfobacterium geofontis</name>
    <dbReference type="NCBI Taxonomy" id="1295609"/>
    <lineage>
        <taxon>Bacteria</taxon>
        <taxon>Pseudomonadati</taxon>
        <taxon>Thermodesulfobacteriota</taxon>
        <taxon>Thermodesulfobacteria</taxon>
        <taxon>Thermodesulfobacteriales</taxon>
        <taxon>Thermodesulfobacteriaceae</taxon>
        <taxon>Thermodesulfobacterium</taxon>
    </lineage>
</organism>
<dbReference type="EMBL" id="PNIK01000085">
    <property type="protein sequence ID" value="PMP66076.1"/>
    <property type="molecule type" value="Genomic_DNA"/>
</dbReference>
<evidence type="ECO:0000313" key="3">
    <source>
        <dbReference type="Proteomes" id="UP000235460"/>
    </source>
</evidence>
<name>A0A2N7PMC4_9BACT</name>
<accession>A0A2N7PMC4</accession>
<gene>
    <name evidence="2" type="ORF">C0169_02420</name>
    <name evidence="1" type="ORF">C0190_06030</name>
</gene>
<proteinExistence type="predicted"/>
<reference evidence="3 4" key="1">
    <citation type="submission" date="2018-01" db="EMBL/GenBank/DDBJ databases">
        <title>Metagenomic assembled genomes from two thermal pools in the Uzon Caldera, Kamchatka, Russia.</title>
        <authorList>
            <person name="Wilkins L."/>
            <person name="Ettinger C."/>
        </authorList>
    </citation>
    <scope>NUCLEOTIDE SEQUENCE [LARGE SCALE GENOMIC DNA]</scope>
    <source>
        <strain evidence="2">ARK-04</strain>
        <strain evidence="1">ZAV-08</strain>
    </source>
</reference>
<comment type="caution">
    <text evidence="1">The sequence shown here is derived from an EMBL/GenBank/DDBJ whole genome shotgun (WGS) entry which is preliminary data.</text>
</comment>
<evidence type="ECO:0000313" key="2">
    <source>
        <dbReference type="EMBL" id="PMP97652.1"/>
    </source>
</evidence>
<evidence type="ECO:0000313" key="4">
    <source>
        <dbReference type="Proteomes" id="UP000235619"/>
    </source>
</evidence>
<dbReference type="EMBL" id="PNJD01000148">
    <property type="protein sequence ID" value="PMP97652.1"/>
    <property type="molecule type" value="Genomic_DNA"/>
</dbReference>
<protein>
    <submittedName>
        <fullName evidence="1">Uncharacterized protein</fullName>
    </submittedName>
</protein>